<evidence type="ECO:0000313" key="3">
    <source>
        <dbReference type="Proteomes" id="UP000037460"/>
    </source>
</evidence>
<comment type="caution">
    <text evidence="2">The sequence shown here is derived from an EMBL/GenBank/DDBJ whole genome shotgun (WGS) entry which is preliminary data.</text>
</comment>
<dbReference type="OrthoDB" id="568502at2759"/>
<sequence>MQSYDTTAIKLAKATRTLTDVVEEPAATSRENLLTQQLALEQRQFERLKHDFTYNLSLLRERDAELERYDVETAALRSELEVRGQALAAARRELGERDAQLAEEKRKLQARRVEVQTCEKRIRELSDAVERREADAKRIDADLEVARKQRQEALAAASRNKAAADEQRQDATSVRTEVQLRLQQMQQERDEMETSHQNVLAEERAQRAAEVKALRAEARRDASALQEQIDKLQVELGEANRQREAAHDEVRGMREALTSDQARRERLRDDAKRAASALSESQAEVLRLVKRNEQIELAARHAHMEHKAQLEALSEERTREAQAAQRTFDERVSALHRLREEEVLAERRAGHARAAELDEALGKVNARIQGHAADLAAAEERGRNHAVRAEQLLAQKQTLLREVSSLKADAVSSRERADVLQKMLTQRTEYIRKLQLAAARREEQLTQHFMEAQKRSLEAVQEQLEAQTGRSQDLARQLEELGQI</sequence>
<dbReference type="AlphaFoldDB" id="A0A0M0JCR2"/>
<evidence type="ECO:0000256" key="1">
    <source>
        <dbReference type="SAM" id="Coils"/>
    </source>
</evidence>
<name>A0A0M0JCR2_9EUKA</name>
<dbReference type="Proteomes" id="UP000037460">
    <property type="component" value="Unassembled WGS sequence"/>
</dbReference>
<dbReference type="PANTHER" id="PTHR46725:SF1">
    <property type="entry name" value="COILED-COIL DOMAIN-CONTAINING PROTEIN 57"/>
    <property type="match status" value="1"/>
</dbReference>
<accession>A0A0M0JCR2</accession>
<feature type="coiled-coil region" evidence="1">
    <location>
        <begin position="447"/>
        <end position="477"/>
    </location>
</feature>
<evidence type="ECO:0000313" key="2">
    <source>
        <dbReference type="EMBL" id="KOO23988.1"/>
    </source>
</evidence>
<keyword evidence="3" id="KW-1185">Reference proteome</keyword>
<dbReference type="GO" id="GO:0060271">
    <property type="term" value="P:cilium assembly"/>
    <property type="evidence" value="ECO:0007669"/>
    <property type="project" value="TreeGrafter"/>
</dbReference>
<dbReference type="EMBL" id="JWZX01003137">
    <property type="protein sequence ID" value="KOO23988.1"/>
    <property type="molecule type" value="Genomic_DNA"/>
</dbReference>
<dbReference type="GO" id="GO:0005876">
    <property type="term" value="C:spindle microtubule"/>
    <property type="evidence" value="ECO:0007669"/>
    <property type="project" value="TreeGrafter"/>
</dbReference>
<keyword evidence="1" id="KW-0175">Coiled coil</keyword>
<dbReference type="GO" id="GO:0045931">
    <property type="term" value="P:positive regulation of mitotic cell cycle"/>
    <property type="evidence" value="ECO:0007669"/>
    <property type="project" value="TreeGrafter"/>
</dbReference>
<dbReference type="GO" id="GO:0034451">
    <property type="term" value="C:centriolar satellite"/>
    <property type="evidence" value="ECO:0007669"/>
    <property type="project" value="TreeGrafter"/>
</dbReference>
<dbReference type="GO" id="GO:0007020">
    <property type="term" value="P:microtubule nucleation"/>
    <property type="evidence" value="ECO:0007669"/>
    <property type="project" value="TreeGrafter"/>
</dbReference>
<proteinExistence type="predicted"/>
<reference evidence="3" key="1">
    <citation type="journal article" date="2015" name="PLoS Genet.">
        <title>Genome Sequence and Transcriptome Analyses of Chrysochromulina tobin: Metabolic Tools for Enhanced Algal Fitness in the Prominent Order Prymnesiales (Haptophyceae).</title>
        <authorList>
            <person name="Hovde B.T."/>
            <person name="Deodato C.R."/>
            <person name="Hunsperger H.M."/>
            <person name="Ryken S.A."/>
            <person name="Yost W."/>
            <person name="Jha R.K."/>
            <person name="Patterson J."/>
            <person name="Monnat R.J. Jr."/>
            <person name="Barlow S.B."/>
            <person name="Starkenburg S.R."/>
            <person name="Cattolico R.A."/>
        </authorList>
    </citation>
    <scope>NUCLEOTIDE SEQUENCE</scope>
    <source>
        <strain evidence="3">CCMP291</strain>
    </source>
</reference>
<dbReference type="InterPro" id="IPR042481">
    <property type="entry name" value="CCDC57"/>
</dbReference>
<protein>
    <submittedName>
        <fullName evidence="2">Uncharacterized protein</fullName>
    </submittedName>
</protein>
<gene>
    <name evidence="2" type="ORF">Ctob_007449</name>
</gene>
<dbReference type="PANTHER" id="PTHR46725">
    <property type="entry name" value="COILED-COIL DOMAIN-CONTAINING PROTEIN 57"/>
    <property type="match status" value="1"/>
</dbReference>
<organism evidence="2 3">
    <name type="scientific">Chrysochromulina tobinii</name>
    <dbReference type="NCBI Taxonomy" id="1460289"/>
    <lineage>
        <taxon>Eukaryota</taxon>
        <taxon>Haptista</taxon>
        <taxon>Haptophyta</taxon>
        <taxon>Prymnesiophyceae</taxon>
        <taxon>Prymnesiales</taxon>
        <taxon>Chrysochromulinaceae</taxon>
        <taxon>Chrysochromulina</taxon>
    </lineage>
</organism>
<feature type="coiled-coil region" evidence="1">
    <location>
        <begin position="87"/>
        <end position="327"/>
    </location>
</feature>